<keyword evidence="3" id="KW-1185">Reference proteome</keyword>
<keyword evidence="2" id="KW-0238">DNA-binding</keyword>
<dbReference type="NCBIfam" id="TIGR01764">
    <property type="entry name" value="excise"/>
    <property type="match status" value="1"/>
</dbReference>
<gene>
    <name evidence="2" type="ORF">PSTEL_14775</name>
</gene>
<evidence type="ECO:0000259" key="1">
    <source>
        <dbReference type="Pfam" id="PF12728"/>
    </source>
</evidence>
<dbReference type="Proteomes" id="UP000029507">
    <property type="component" value="Chromosome"/>
</dbReference>
<dbReference type="KEGG" id="pste:PSTEL_14775"/>
<dbReference type="SUPFAM" id="SSF46955">
    <property type="entry name" value="Putative DNA-binding domain"/>
    <property type="match status" value="1"/>
</dbReference>
<dbReference type="EMBL" id="CP009286">
    <property type="protein sequence ID" value="AIQ64156.1"/>
    <property type="molecule type" value="Genomic_DNA"/>
</dbReference>
<reference evidence="2 3" key="1">
    <citation type="submission" date="2014-08" db="EMBL/GenBank/DDBJ databases">
        <title>Comparative genomics of the Paenibacillus odorifer group.</title>
        <authorList>
            <person name="den Bakker H.C."/>
            <person name="Tsai Y.-C."/>
            <person name="Martin N."/>
            <person name="Korlach J."/>
            <person name="Wiedmann M."/>
        </authorList>
    </citation>
    <scope>NUCLEOTIDE SEQUENCE [LARGE SCALE GENOMIC DNA]</scope>
    <source>
        <strain evidence="2 3">DSM 14472</strain>
    </source>
</reference>
<dbReference type="HOGENOM" id="CLU_140176_10_2_9"/>
<feature type="domain" description="Helix-turn-helix" evidence="1">
    <location>
        <begin position="8"/>
        <end position="55"/>
    </location>
</feature>
<evidence type="ECO:0000313" key="2">
    <source>
        <dbReference type="EMBL" id="AIQ64156.1"/>
    </source>
</evidence>
<evidence type="ECO:0000313" key="3">
    <source>
        <dbReference type="Proteomes" id="UP000029507"/>
    </source>
</evidence>
<sequence>MDEQHEIMTIAQVAKYLQLSEITTYKLVNEGVIPAFKIGRHWRVQKSDLSELIERLKKGERI</sequence>
<dbReference type="PANTHER" id="PTHR38431:SF1">
    <property type="entry name" value="BLL2305 PROTEIN"/>
    <property type="match status" value="1"/>
</dbReference>
<dbReference type="PANTHER" id="PTHR38431">
    <property type="entry name" value="BLL2305 PROTEIN"/>
    <property type="match status" value="1"/>
</dbReference>
<proteinExistence type="predicted"/>
<dbReference type="RefSeq" id="WP_038696217.1">
    <property type="nucleotide sequence ID" value="NZ_CP009286.1"/>
</dbReference>
<dbReference type="AlphaFoldDB" id="A0A089LRH5"/>
<dbReference type="GO" id="GO:0003677">
    <property type="term" value="F:DNA binding"/>
    <property type="evidence" value="ECO:0007669"/>
    <property type="project" value="UniProtKB-KW"/>
</dbReference>
<accession>A0A089LRH5</accession>
<organism evidence="2 3">
    <name type="scientific">Paenibacillus stellifer</name>
    <dbReference type="NCBI Taxonomy" id="169760"/>
    <lineage>
        <taxon>Bacteria</taxon>
        <taxon>Bacillati</taxon>
        <taxon>Bacillota</taxon>
        <taxon>Bacilli</taxon>
        <taxon>Bacillales</taxon>
        <taxon>Paenibacillaceae</taxon>
        <taxon>Paenibacillus</taxon>
    </lineage>
</organism>
<dbReference type="InterPro" id="IPR010093">
    <property type="entry name" value="SinI_DNA-bd"/>
</dbReference>
<protein>
    <submittedName>
        <fullName evidence="2">DNA-binding protein</fullName>
    </submittedName>
</protein>
<dbReference type="OrthoDB" id="515428at2"/>
<dbReference type="Pfam" id="PF12728">
    <property type="entry name" value="HTH_17"/>
    <property type="match status" value="1"/>
</dbReference>
<dbReference type="InterPro" id="IPR009061">
    <property type="entry name" value="DNA-bd_dom_put_sf"/>
</dbReference>
<name>A0A089LRH5_9BACL</name>
<dbReference type="STRING" id="169760.PSTEL_14775"/>
<dbReference type="InterPro" id="IPR041657">
    <property type="entry name" value="HTH_17"/>
</dbReference>